<sequence>MTEFWEESFKDKKEMWGFKPADSAIATLELFKNIGLKKILIPGFGYGRNAKIFIDQGFDVTGIEISETAINLAQKRYGDNLKIHHGSVSEMPFDQYLYDGIYCYALIHLLNESEREKLINNCYNQLNSNGYMVFIAISKLDARYGSGDEISKDTFKTGYGVNLFFYDLDSVKNEFGDYGLIKAEEIREPLMNVDNKPSQRFIQIICRK</sequence>
<dbReference type="Gene3D" id="3.40.50.150">
    <property type="entry name" value="Vaccinia Virus protein VP39"/>
    <property type="match status" value="1"/>
</dbReference>
<proteinExistence type="predicted"/>
<dbReference type="InterPro" id="IPR041698">
    <property type="entry name" value="Methyltransf_25"/>
</dbReference>
<keyword evidence="3" id="KW-1185">Reference proteome</keyword>
<dbReference type="Pfam" id="PF13649">
    <property type="entry name" value="Methyltransf_25"/>
    <property type="match status" value="1"/>
</dbReference>
<evidence type="ECO:0000313" key="2">
    <source>
        <dbReference type="EMBL" id="GAF05638.1"/>
    </source>
</evidence>
<reference evidence="2 3" key="1">
    <citation type="journal article" date="2014" name="Genome Announc.">
        <title>Draft Genome Sequence of Cytophaga fermentans JCM 21142T, a Facultative Anaerobe Isolated from Marine Mud.</title>
        <authorList>
            <person name="Starns D."/>
            <person name="Oshima K."/>
            <person name="Suda W."/>
            <person name="Iino T."/>
            <person name="Yuki M."/>
            <person name="Inoue J."/>
            <person name="Kitamura K."/>
            <person name="Iida T."/>
            <person name="Darby A."/>
            <person name="Hattori M."/>
            <person name="Ohkuma M."/>
        </authorList>
    </citation>
    <scope>NUCLEOTIDE SEQUENCE [LARGE SCALE GENOMIC DNA]</scope>
    <source>
        <strain evidence="2 3">JCM 21142</strain>
    </source>
</reference>
<dbReference type="eggNOG" id="COG0500">
    <property type="taxonomic scope" value="Bacteria"/>
</dbReference>
<protein>
    <submittedName>
        <fullName evidence="2">Tellurite resistance protein TehB</fullName>
    </submittedName>
</protein>
<dbReference type="InterPro" id="IPR029063">
    <property type="entry name" value="SAM-dependent_MTases_sf"/>
</dbReference>
<evidence type="ECO:0000313" key="3">
    <source>
        <dbReference type="Proteomes" id="UP000019402"/>
    </source>
</evidence>
<dbReference type="EMBL" id="BAMD01000103">
    <property type="protein sequence ID" value="GAF05638.1"/>
    <property type="molecule type" value="Genomic_DNA"/>
</dbReference>
<accession>W7YDT2</accession>
<dbReference type="SUPFAM" id="SSF53335">
    <property type="entry name" value="S-adenosyl-L-methionine-dependent methyltransferases"/>
    <property type="match status" value="1"/>
</dbReference>
<evidence type="ECO:0000259" key="1">
    <source>
        <dbReference type="Pfam" id="PF13649"/>
    </source>
</evidence>
<gene>
    <name evidence="2" type="ORF">JCM21142_104381</name>
</gene>
<dbReference type="CDD" id="cd02440">
    <property type="entry name" value="AdoMet_MTases"/>
    <property type="match status" value="1"/>
</dbReference>
<dbReference type="OrthoDB" id="703529at2"/>
<name>W7YDT2_9BACT</name>
<organism evidence="2 3">
    <name type="scientific">Saccharicrinis fermentans DSM 9555 = JCM 21142</name>
    <dbReference type="NCBI Taxonomy" id="869213"/>
    <lineage>
        <taxon>Bacteria</taxon>
        <taxon>Pseudomonadati</taxon>
        <taxon>Bacteroidota</taxon>
        <taxon>Bacteroidia</taxon>
        <taxon>Marinilabiliales</taxon>
        <taxon>Marinilabiliaceae</taxon>
        <taxon>Saccharicrinis</taxon>
    </lineage>
</organism>
<dbReference type="RefSeq" id="WP_027471369.1">
    <property type="nucleotide sequence ID" value="NZ_BAMD01000103.1"/>
</dbReference>
<feature type="domain" description="Methyltransferase" evidence="1">
    <location>
        <begin position="40"/>
        <end position="130"/>
    </location>
</feature>
<dbReference type="AlphaFoldDB" id="W7YDT2"/>
<comment type="caution">
    <text evidence="2">The sequence shown here is derived from an EMBL/GenBank/DDBJ whole genome shotgun (WGS) entry which is preliminary data.</text>
</comment>
<dbReference type="STRING" id="869213.GCA_000517085_01584"/>
<dbReference type="Proteomes" id="UP000019402">
    <property type="component" value="Unassembled WGS sequence"/>
</dbReference>